<dbReference type="GO" id="GO:0043066">
    <property type="term" value="P:negative regulation of apoptotic process"/>
    <property type="evidence" value="ECO:0007669"/>
    <property type="project" value="TreeGrafter"/>
</dbReference>
<dbReference type="GO" id="GO:0051082">
    <property type="term" value="F:unfolded protein binding"/>
    <property type="evidence" value="ECO:0007669"/>
    <property type="project" value="InterPro"/>
</dbReference>
<name>A0A815RKQ6_ADIRI</name>
<dbReference type="InterPro" id="IPR008971">
    <property type="entry name" value="HSP40/DnaJ_pept-bd"/>
</dbReference>
<keyword evidence="1" id="KW-0143">Chaperone</keyword>
<gene>
    <name evidence="2" type="ORF">XAT740_LOCUS38388</name>
</gene>
<dbReference type="PANTHER" id="PTHR44145:SF3">
    <property type="entry name" value="DNAJ HOMOLOG SUBFAMILY A MEMBER 3, MITOCHONDRIAL"/>
    <property type="match status" value="1"/>
</dbReference>
<dbReference type="InterPro" id="IPR051938">
    <property type="entry name" value="Apopto_cytoskel_mod"/>
</dbReference>
<dbReference type="PANTHER" id="PTHR44145">
    <property type="entry name" value="DNAJ HOMOLOG SUBFAMILY A MEMBER 3, MITOCHONDRIAL"/>
    <property type="match status" value="1"/>
</dbReference>
<sequence length="113" mass="12591">HRFRLIGKGIKRLHSPGTGDHYVHIKIKVPSRLTAEQKALVLSYAELDKDTDGTINGLTQTKSGNRVINEDDYPLLKSVRQALSNLPLGSKKVADTIDERETDTKRNATAKKQ</sequence>
<evidence type="ECO:0000313" key="2">
    <source>
        <dbReference type="EMBL" id="CAF1478373.1"/>
    </source>
</evidence>
<evidence type="ECO:0000256" key="1">
    <source>
        <dbReference type="ARBA" id="ARBA00023186"/>
    </source>
</evidence>
<dbReference type="Proteomes" id="UP000663828">
    <property type="component" value="Unassembled WGS sequence"/>
</dbReference>
<comment type="caution">
    <text evidence="2">The sequence shown here is derived from an EMBL/GenBank/DDBJ whole genome shotgun (WGS) entry which is preliminary data.</text>
</comment>
<dbReference type="GO" id="GO:0006457">
    <property type="term" value="P:protein folding"/>
    <property type="evidence" value="ECO:0007669"/>
    <property type="project" value="InterPro"/>
</dbReference>
<keyword evidence="3" id="KW-1185">Reference proteome</keyword>
<dbReference type="Gene3D" id="2.60.260.20">
    <property type="entry name" value="Urease metallochaperone UreE, N-terminal domain"/>
    <property type="match status" value="1"/>
</dbReference>
<organism evidence="2 3">
    <name type="scientific">Adineta ricciae</name>
    <name type="common">Rotifer</name>
    <dbReference type="NCBI Taxonomy" id="249248"/>
    <lineage>
        <taxon>Eukaryota</taxon>
        <taxon>Metazoa</taxon>
        <taxon>Spiralia</taxon>
        <taxon>Gnathifera</taxon>
        <taxon>Rotifera</taxon>
        <taxon>Eurotatoria</taxon>
        <taxon>Bdelloidea</taxon>
        <taxon>Adinetida</taxon>
        <taxon>Adinetidae</taxon>
        <taxon>Adineta</taxon>
    </lineage>
</organism>
<protein>
    <submittedName>
        <fullName evidence="2">Uncharacterized protein</fullName>
    </submittedName>
</protein>
<evidence type="ECO:0000313" key="3">
    <source>
        <dbReference type="Proteomes" id="UP000663828"/>
    </source>
</evidence>
<dbReference type="GO" id="GO:0007005">
    <property type="term" value="P:mitochondrion organization"/>
    <property type="evidence" value="ECO:0007669"/>
    <property type="project" value="TreeGrafter"/>
</dbReference>
<accession>A0A815RKQ6</accession>
<feature type="non-terminal residue" evidence="2">
    <location>
        <position position="113"/>
    </location>
</feature>
<dbReference type="GO" id="GO:0005739">
    <property type="term" value="C:mitochondrion"/>
    <property type="evidence" value="ECO:0007669"/>
    <property type="project" value="TreeGrafter"/>
</dbReference>
<reference evidence="2" key="1">
    <citation type="submission" date="2021-02" db="EMBL/GenBank/DDBJ databases">
        <authorList>
            <person name="Nowell W R."/>
        </authorList>
    </citation>
    <scope>NUCLEOTIDE SEQUENCE</scope>
</reference>
<dbReference type="SUPFAM" id="SSF49493">
    <property type="entry name" value="HSP40/DnaJ peptide-binding domain"/>
    <property type="match status" value="1"/>
</dbReference>
<proteinExistence type="predicted"/>
<dbReference type="EMBL" id="CAJNOR010004142">
    <property type="protein sequence ID" value="CAF1478373.1"/>
    <property type="molecule type" value="Genomic_DNA"/>
</dbReference>
<dbReference type="AlphaFoldDB" id="A0A815RKQ6"/>